<protein>
    <submittedName>
        <fullName evidence="2">Uncharacterized protein</fullName>
    </submittedName>
</protein>
<accession>A0A368GP76</accession>
<feature type="compositionally biased region" description="Polar residues" evidence="1">
    <location>
        <begin position="31"/>
        <end position="41"/>
    </location>
</feature>
<keyword evidence="3" id="KW-1185">Reference proteome</keyword>
<sequence>MNSRNSVKSAVCRRIIDVAESHPVFTRKLSTKPTLRNSPYKASSRRRHQQPTSNC</sequence>
<dbReference type="AlphaFoldDB" id="A0A368GP76"/>
<evidence type="ECO:0000313" key="3">
    <source>
        <dbReference type="Proteomes" id="UP000252519"/>
    </source>
</evidence>
<evidence type="ECO:0000313" key="2">
    <source>
        <dbReference type="EMBL" id="RCN46181.1"/>
    </source>
</evidence>
<comment type="caution">
    <text evidence="2">The sequence shown here is derived from an EMBL/GenBank/DDBJ whole genome shotgun (WGS) entry which is preliminary data.</text>
</comment>
<evidence type="ECO:0000256" key="1">
    <source>
        <dbReference type="SAM" id="MobiDB-lite"/>
    </source>
</evidence>
<proteinExistence type="predicted"/>
<feature type="region of interest" description="Disordered" evidence="1">
    <location>
        <begin position="29"/>
        <end position="55"/>
    </location>
</feature>
<reference evidence="2 3" key="1">
    <citation type="submission" date="2014-10" db="EMBL/GenBank/DDBJ databases">
        <title>Draft genome of the hookworm Ancylostoma caninum.</title>
        <authorList>
            <person name="Mitreva M."/>
        </authorList>
    </citation>
    <scope>NUCLEOTIDE SEQUENCE [LARGE SCALE GENOMIC DNA]</scope>
    <source>
        <strain evidence="2 3">Baltimore</strain>
    </source>
</reference>
<name>A0A368GP76_ANCCA</name>
<organism evidence="2 3">
    <name type="scientific">Ancylostoma caninum</name>
    <name type="common">Dog hookworm</name>
    <dbReference type="NCBI Taxonomy" id="29170"/>
    <lineage>
        <taxon>Eukaryota</taxon>
        <taxon>Metazoa</taxon>
        <taxon>Ecdysozoa</taxon>
        <taxon>Nematoda</taxon>
        <taxon>Chromadorea</taxon>
        <taxon>Rhabditida</taxon>
        <taxon>Rhabditina</taxon>
        <taxon>Rhabditomorpha</taxon>
        <taxon>Strongyloidea</taxon>
        <taxon>Ancylostomatidae</taxon>
        <taxon>Ancylostomatinae</taxon>
        <taxon>Ancylostoma</taxon>
    </lineage>
</organism>
<gene>
    <name evidence="2" type="ORF">ANCCAN_07840</name>
</gene>
<dbReference type="EMBL" id="JOJR01000085">
    <property type="protein sequence ID" value="RCN46181.1"/>
    <property type="molecule type" value="Genomic_DNA"/>
</dbReference>
<dbReference type="Proteomes" id="UP000252519">
    <property type="component" value="Unassembled WGS sequence"/>
</dbReference>